<keyword evidence="4" id="KW-0067">ATP-binding</keyword>
<protein>
    <submittedName>
        <fullName evidence="8">ATP-dependent RNA helicase HrpA</fullName>
        <ecNumber evidence="8">3.6.4.13</ecNumber>
    </submittedName>
</protein>
<evidence type="ECO:0000313" key="9">
    <source>
        <dbReference type="Proteomes" id="UP001479933"/>
    </source>
</evidence>
<dbReference type="SMART" id="SM00847">
    <property type="entry name" value="HA2"/>
    <property type="match status" value="1"/>
</dbReference>
<dbReference type="PANTHER" id="PTHR18934">
    <property type="entry name" value="ATP-DEPENDENT RNA HELICASE"/>
    <property type="match status" value="1"/>
</dbReference>
<dbReference type="Pfam" id="PF00271">
    <property type="entry name" value="Helicase_C"/>
    <property type="match status" value="1"/>
</dbReference>
<evidence type="ECO:0000259" key="6">
    <source>
        <dbReference type="PROSITE" id="PS51192"/>
    </source>
</evidence>
<dbReference type="InterPro" id="IPR007502">
    <property type="entry name" value="Helicase-assoc_dom"/>
</dbReference>
<dbReference type="SMART" id="SM00382">
    <property type="entry name" value="AAA"/>
    <property type="match status" value="1"/>
</dbReference>
<dbReference type="SMART" id="SM00487">
    <property type="entry name" value="DEXDc"/>
    <property type="match status" value="1"/>
</dbReference>
<dbReference type="SUPFAM" id="SSF52540">
    <property type="entry name" value="P-loop containing nucleoside triphosphate hydrolases"/>
    <property type="match status" value="1"/>
</dbReference>
<evidence type="ECO:0000259" key="7">
    <source>
        <dbReference type="PROSITE" id="PS51194"/>
    </source>
</evidence>
<dbReference type="InterPro" id="IPR011545">
    <property type="entry name" value="DEAD/DEAH_box_helicase_dom"/>
</dbReference>
<dbReference type="NCBIfam" id="NF008348">
    <property type="entry name" value="PRK11131.1"/>
    <property type="match status" value="1"/>
</dbReference>
<organism evidence="8 9">
    <name type="scientific">Gordonia hydrophobica</name>
    <dbReference type="NCBI Taxonomy" id="40516"/>
    <lineage>
        <taxon>Bacteria</taxon>
        <taxon>Bacillati</taxon>
        <taxon>Actinomycetota</taxon>
        <taxon>Actinomycetes</taxon>
        <taxon>Mycobacteriales</taxon>
        <taxon>Gordoniaceae</taxon>
        <taxon>Gordonia</taxon>
    </lineage>
</organism>
<dbReference type="InterPro" id="IPR014001">
    <property type="entry name" value="Helicase_ATP-bd"/>
</dbReference>
<reference evidence="8 9" key="1">
    <citation type="journal article" date="2023" name="Virus Evol.">
        <title>Computational host range prediction-The good, the bad, and the ugly.</title>
        <authorList>
            <person name="Howell A.A."/>
            <person name="Versoza C.J."/>
            <person name="Pfeifer S.P."/>
        </authorList>
    </citation>
    <scope>NUCLEOTIDE SEQUENCE [LARGE SCALE GENOMIC DNA]</scope>
    <source>
        <strain evidence="8 9">1610/1b</strain>
    </source>
</reference>
<dbReference type="InterPro" id="IPR010222">
    <property type="entry name" value="RNA_helicase_HrpA"/>
</dbReference>
<dbReference type="RefSeq" id="WP_084247470.1">
    <property type="nucleotide sequence ID" value="NZ_CP136137.1"/>
</dbReference>
<gene>
    <name evidence="8" type="primary">hrpA</name>
    <name evidence="8" type="ORF">RVF87_19650</name>
</gene>
<evidence type="ECO:0000256" key="3">
    <source>
        <dbReference type="ARBA" id="ARBA00022806"/>
    </source>
</evidence>
<feature type="domain" description="Helicase C-terminal" evidence="7">
    <location>
        <begin position="235"/>
        <end position="400"/>
    </location>
</feature>
<evidence type="ECO:0000256" key="4">
    <source>
        <dbReference type="ARBA" id="ARBA00022840"/>
    </source>
</evidence>
<evidence type="ECO:0000313" key="8">
    <source>
        <dbReference type="EMBL" id="WYY07189.1"/>
    </source>
</evidence>
<dbReference type="Pfam" id="PF11898">
    <property type="entry name" value="DUF3418"/>
    <property type="match status" value="1"/>
</dbReference>
<dbReference type="Pfam" id="PF21010">
    <property type="entry name" value="HA2_C"/>
    <property type="match status" value="1"/>
</dbReference>
<dbReference type="EC" id="3.6.4.13" evidence="8"/>
<feature type="domain" description="Helicase ATP-binding" evidence="6">
    <location>
        <begin position="43"/>
        <end position="203"/>
    </location>
</feature>
<dbReference type="GO" id="GO:0016787">
    <property type="term" value="F:hydrolase activity"/>
    <property type="evidence" value="ECO:0007669"/>
    <property type="project" value="UniProtKB-KW"/>
</dbReference>
<dbReference type="Pfam" id="PF07717">
    <property type="entry name" value="OB_NTP_bind"/>
    <property type="match status" value="1"/>
</dbReference>
<keyword evidence="3 8" id="KW-0347">Helicase</keyword>
<dbReference type="SMART" id="SM00490">
    <property type="entry name" value="HELICc"/>
    <property type="match status" value="1"/>
</dbReference>
<name>A0ABZ2U0F7_9ACTN</name>
<dbReference type="Proteomes" id="UP001479933">
    <property type="component" value="Chromosome"/>
</dbReference>
<dbReference type="InterPro" id="IPR011709">
    <property type="entry name" value="DEAD-box_helicase_OB_fold"/>
</dbReference>
<feature type="region of interest" description="Disordered" evidence="5">
    <location>
        <begin position="1"/>
        <end position="26"/>
    </location>
</feature>
<keyword evidence="9" id="KW-1185">Reference proteome</keyword>
<dbReference type="InterPro" id="IPR027417">
    <property type="entry name" value="P-loop_NTPase"/>
</dbReference>
<dbReference type="Pfam" id="PF00270">
    <property type="entry name" value="DEAD"/>
    <property type="match status" value="1"/>
</dbReference>
<evidence type="ECO:0000256" key="2">
    <source>
        <dbReference type="ARBA" id="ARBA00022801"/>
    </source>
</evidence>
<dbReference type="PROSITE" id="PS51194">
    <property type="entry name" value="HELICASE_CTER"/>
    <property type="match status" value="1"/>
</dbReference>
<accession>A0ABZ2U0F7</accession>
<dbReference type="Gene3D" id="3.40.50.300">
    <property type="entry name" value="P-loop containing nucleotide triphosphate hydrolases"/>
    <property type="match status" value="2"/>
</dbReference>
<dbReference type="EMBL" id="CP136137">
    <property type="protein sequence ID" value="WYY07189.1"/>
    <property type="molecule type" value="Genomic_DNA"/>
</dbReference>
<sequence length="1245" mass="136717">MSEPISTAGPGPAVPTSPGGPSSTLTISYPPELPVSACRDEIAAAIAEHQVVVIAGETGSGKTTQLPKICLELGRTAIGHTQPRRIAATSVAKRIADELGTEIGDAVGYQVRFSDKAGADTRIKVMTDGILLREIGRDPSLRGYDAIIIDEAHERSLNIDFLLGYLKRLLPRRPDLKVIITSATIEPDRFAKHFAQADATVPILEVSGRTYPVEIRYRPRETDDSDHDDLDQIAAIDAAVGELWSQGRGDILVFLPTERDIRDTADALRRRSDADIVPLFARLSVAEQQRVFAPSNGRRIVLATNVAETSLTVPGIRYVIDSGTARISRYSTRTKVTRLPIERVSQASARQRAGRCGRVAPGICIRLYSEDDFDARPEYTDPEILRSNLAAVILSMLSLRLGDVTDFPFVQPPDQRAIRDGMTLLSELGAVTDTDSATARLTKVGRELARLPVDPRLGRMLVAGHDNGCLDHMLVIAAALALPDVREFPTDKREAATAAHRRHAVPGSEFLGQVKLWQYLAEKRDELSGNQFRRLCEREFLHYLRIREWTDLHRQLTRTVRDLRWQTPSTEVDAAAVHRSVLTGLLTNVGAKIGDTREFLGTRGTKFSIFPGSFLANKPPAFVVTSELVETSRLFAHTVASVDPLWVEEIAGDLVTRTYSEPHWSTRRGAVMAHEKVSLYGVPLVAQRRVNYGPIDPKTAREIFIQEALVAGRWRNRHAFTKHNADLIREAEETEQRARRRNLRISDDDLFEFYAARVPANVVSTRHFDSWWKKAGRTDPTLLNLRPDEFLADDTPSAADFPAAWQQGETRLELRYHFEPGAPDDGVTVIVPRPLLKHIRDSGFDWLVPGMREELATALIKSLPKGLRKSMSPASRYADLALTRLTARAEPLLTGLARELSAISGVTLTARDFRPDTVATHLRMHFAVTDAKGAIIARGDHLSAIRTDLEGDGSPADSTPVHHTWSADGIGTLADAETATVAQQQITRYPTLAVVPGKGVRVAVAASTAERDAGIRSAAAALLRQSIAPPSRRLATSLPPAAKLSLSQNPYRDVDALLADCTARAITDVLAAEKTVAQLRSPTDFADLSARVAPVVRSRAPEYFDAAVAALAEYAPVRRAIDAHSGTLAADDVADQTSNLIFDGFIGMTPLQHLQSLPRYLTAARMRLEGLASAGRRDNEALASIDRVVAAWNRREAQLPEARHAALAEMVQWRLEELRVSLFAQQLGTSGSVSEQRIVKAIDKF</sequence>
<keyword evidence="2 8" id="KW-0378">Hydrolase</keyword>
<evidence type="ECO:0000256" key="1">
    <source>
        <dbReference type="ARBA" id="ARBA00022741"/>
    </source>
</evidence>
<keyword evidence="1" id="KW-0547">Nucleotide-binding</keyword>
<dbReference type="CDD" id="cd18791">
    <property type="entry name" value="SF2_C_RHA"/>
    <property type="match status" value="1"/>
</dbReference>
<dbReference type="InterPro" id="IPR024590">
    <property type="entry name" value="HrpA_C"/>
</dbReference>
<proteinExistence type="predicted"/>
<dbReference type="InterPro" id="IPR003593">
    <property type="entry name" value="AAA+_ATPase"/>
</dbReference>
<dbReference type="Gene3D" id="1.20.120.1080">
    <property type="match status" value="1"/>
</dbReference>
<dbReference type="PROSITE" id="PS51192">
    <property type="entry name" value="HELICASE_ATP_BIND_1"/>
    <property type="match status" value="1"/>
</dbReference>
<dbReference type="InterPro" id="IPR001650">
    <property type="entry name" value="Helicase_C-like"/>
</dbReference>
<dbReference type="NCBIfam" id="TIGR01967">
    <property type="entry name" value="DEAH_box_HrpA"/>
    <property type="match status" value="1"/>
</dbReference>
<dbReference type="PANTHER" id="PTHR18934:SF99">
    <property type="entry name" value="ATP-DEPENDENT RNA HELICASE DHX37-RELATED"/>
    <property type="match status" value="1"/>
</dbReference>
<evidence type="ECO:0000256" key="5">
    <source>
        <dbReference type="SAM" id="MobiDB-lite"/>
    </source>
</evidence>
<dbReference type="GO" id="GO:0003724">
    <property type="term" value="F:RNA helicase activity"/>
    <property type="evidence" value="ECO:0007669"/>
    <property type="project" value="UniProtKB-EC"/>
</dbReference>